<evidence type="ECO:0000256" key="7">
    <source>
        <dbReference type="ARBA" id="ARBA00022691"/>
    </source>
</evidence>
<evidence type="ECO:0000256" key="1">
    <source>
        <dbReference type="ARBA" id="ARBA00004496"/>
    </source>
</evidence>
<evidence type="ECO:0000256" key="10">
    <source>
        <dbReference type="PIRNR" id="PIRNR015601"/>
    </source>
</evidence>
<evidence type="ECO:0000313" key="13">
    <source>
        <dbReference type="EMBL" id="QTD51589.1"/>
    </source>
</evidence>
<keyword evidence="6 10" id="KW-0808">Transferase</keyword>
<dbReference type="InterPro" id="IPR006700">
    <property type="entry name" value="RsmE"/>
</dbReference>
<evidence type="ECO:0000313" key="14">
    <source>
        <dbReference type="Proteomes" id="UP000663929"/>
    </source>
</evidence>
<dbReference type="Gene3D" id="3.40.1280.10">
    <property type="match status" value="1"/>
</dbReference>
<dbReference type="PIRSF" id="PIRSF015601">
    <property type="entry name" value="MTase_slr0722"/>
    <property type="match status" value="1"/>
</dbReference>
<feature type="domain" description="Ribosomal RNA small subunit methyltransferase E methyltransferase" evidence="11">
    <location>
        <begin position="73"/>
        <end position="234"/>
    </location>
</feature>
<evidence type="ECO:0000259" key="11">
    <source>
        <dbReference type="Pfam" id="PF04452"/>
    </source>
</evidence>
<feature type="domain" description="Ribosomal RNA small subunit methyltransferase E PUA-like" evidence="12">
    <location>
        <begin position="19"/>
        <end position="64"/>
    </location>
</feature>
<evidence type="ECO:0000256" key="9">
    <source>
        <dbReference type="ARBA" id="ARBA00047944"/>
    </source>
</evidence>
<name>A0A8A4TNN4_SULCO</name>
<keyword evidence="5 10" id="KW-0489">Methyltransferase</keyword>
<sequence>MKRIWSPQLPDVGELLEPDREELRHLLSVRRASAGERIEVIDGKGGLAIGELESVRKRDAEIRIVERLEASRESPLQLTVVLALPVQISTLDDCLPGLVQLGVTRLIWVPTRYGGRMKKDPAKYQGRLQTIALQSLKQCGRLVLPVITPARDWEEACTTMTESGAFSLLFHPIRSGAGTEALPEKLDHVALWIGPEGGFSEDEVQRAAEAGARPTDMGPRILRTETAVIGACYWAQSRFGDIGHALQVPGENAVIS</sequence>
<dbReference type="KEGG" id="scor:J3U87_03890"/>
<evidence type="ECO:0000256" key="5">
    <source>
        <dbReference type="ARBA" id="ARBA00022603"/>
    </source>
</evidence>
<dbReference type="GO" id="GO:0070042">
    <property type="term" value="F:rRNA (uridine-N3-)-methyltransferase activity"/>
    <property type="evidence" value="ECO:0007669"/>
    <property type="project" value="TreeGrafter"/>
</dbReference>
<proteinExistence type="inferred from homology"/>
<organism evidence="13 14">
    <name type="scientific">Sulfidibacter corallicola</name>
    <dbReference type="NCBI Taxonomy" id="2818388"/>
    <lineage>
        <taxon>Bacteria</taxon>
        <taxon>Pseudomonadati</taxon>
        <taxon>Acidobacteriota</taxon>
        <taxon>Holophagae</taxon>
        <taxon>Acanthopleuribacterales</taxon>
        <taxon>Acanthopleuribacteraceae</taxon>
        <taxon>Sulfidibacter</taxon>
    </lineage>
</organism>
<dbReference type="InterPro" id="IPR046887">
    <property type="entry name" value="RsmE_PUA-like"/>
</dbReference>
<keyword evidence="3 10" id="KW-0963">Cytoplasm</keyword>
<keyword evidence="7 10" id="KW-0949">S-adenosyl-L-methionine</keyword>
<protein>
    <recommendedName>
        <fullName evidence="10">Ribosomal RNA small subunit methyltransferase E</fullName>
        <ecNumber evidence="10">2.1.1.193</ecNumber>
    </recommendedName>
</protein>
<dbReference type="Pfam" id="PF04452">
    <property type="entry name" value="Methyltrans_RNA"/>
    <property type="match status" value="1"/>
</dbReference>
<dbReference type="Proteomes" id="UP000663929">
    <property type="component" value="Chromosome"/>
</dbReference>
<dbReference type="GO" id="GO:0070475">
    <property type="term" value="P:rRNA base methylation"/>
    <property type="evidence" value="ECO:0007669"/>
    <property type="project" value="TreeGrafter"/>
</dbReference>
<keyword evidence="14" id="KW-1185">Reference proteome</keyword>
<evidence type="ECO:0000259" key="12">
    <source>
        <dbReference type="Pfam" id="PF20260"/>
    </source>
</evidence>
<dbReference type="InterPro" id="IPR029028">
    <property type="entry name" value="Alpha/beta_knot_MTases"/>
</dbReference>
<dbReference type="SUPFAM" id="SSF88697">
    <property type="entry name" value="PUA domain-like"/>
    <property type="match status" value="1"/>
</dbReference>
<dbReference type="AlphaFoldDB" id="A0A8A4TNN4"/>
<evidence type="ECO:0000256" key="4">
    <source>
        <dbReference type="ARBA" id="ARBA00022552"/>
    </source>
</evidence>
<dbReference type="InterPro" id="IPR015947">
    <property type="entry name" value="PUA-like_sf"/>
</dbReference>
<comment type="catalytic activity">
    <reaction evidence="9 10">
        <text>uridine(1498) in 16S rRNA + S-adenosyl-L-methionine = N(3)-methyluridine(1498) in 16S rRNA + S-adenosyl-L-homocysteine + H(+)</text>
        <dbReference type="Rhea" id="RHEA:42920"/>
        <dbReference type="Rhea" id="RHEA-COMP:10283"/>
        <dbReference type="Rhea" id="RHEA-COMP:10284"/>
        <dbReference type="ChEBI" id="CHEBI:15378"/>
        <dbReference type="ChEBI" id="CHEBI:57856"/>
        <dbReference type="ChEBI" id="CHEBI:59789"/>
        <dbReference type="ChEBI" id="CHEBI:65315"/>
        <dbReference type="ChEBI" id="CHEBI:74502"/>
        <dbReference type="EC" id="2.1.1.193"/>
    </reaction>
</comment>
<keyword evidence="4 10" id="KW-0698">rRNA processing</keyword>
<dbReference type="CDD" id="cd18084">
    <property type="entry name" value="RsmE-like"/>
    <property type="match status" value="1"/>
</dbReference>
<dbReference type="InterPro" id="IPR046886">
    <property type="entry name" value="RsmE_MTase_dom"/>
</dbReference>
<dbReference type="Pfam" id="PF20260">
    <property type="entry name" value="PUA_4"/>
    <property type="match status" value="1"/>
</dbReference>
<evidence type="ECO:0000256" key="8">
    <source>
        <dbReference type="ARBA" id="ARBA00025699"/>
    </source>
</evidence>
<gene>
    <name evidence="13" type="ORF">J3U87_03890</name>
</gene>
<dbReference type="RefSeq" id="WP_237381717.1">
    <property type="nucleotide sequence ID" value="NZ_CP071793.1"/>
</dbReference>
<comment type="function">
    <text evidence="8 10">Specifically methylates the N3 position of the uracil ring of uridine 1498 (m3U1498) in 16S rRNA. Acts on the fully assembled 30S ribosomal subunit.</text>
</comment>
<evidence type="ECO:0000256" key="6">
    <source>
        <dbReference type="ARBA" id="ARBA00022679"/>
    </source>
</evidence>
<dbReference type="SUPFAM" id="SSF75217">
    <property type="entry name" value="alpha/beta knot"/>
    <property type="match status" value="1"/>
</dbReference>
<accession>A0A8A4TNN4</accession>
<comment type="subcellular location">
    <subcellularLocation>
        <location evidence="1 10">Cytoplasm</location>
    </subcellularLocation>
</comment>
<comment type="similarity">
    <text evidence="2 10">Belongs to the RNA methyltransferase RsmE family.</text>
</comment>
<reference evidence="13" key="1">
    <citation type="submission" date="2021-03" db="EMBL/GenBank/DDBJ databases">
        <title>Acanthopleuribacteraceae sp. M133.</title>
        <authorList>
            <person name="Wang G."/>
        </authorList>
    </citation>
    <scope>NUCLEOTIDE SEQUENCE</scope>
    <source>
        <strain evidence="13">M133</strain>
    </source>
</reference>
<dbReference type="PANTHER" id="PTHR30027:SF3">
    <property type="entry name" value="16S RRNA (URACIL(1498)-N(3))-METHYLTRANSFERASE"/>
    <property type="match status" value="1"/>
</dbReference>
<dbReference type="PANTHER" id="PTHR30027">
    <property type="entry name" value="RIBOSOMAL RNA SMALL SUBUNIT METHYLTRANSFERASE E"/>
    <property type="match status" value="1"/>
</dbReference>
<dbReference type="EMBL" id="CP071793">
    <property type="protein sequence ID" value="QTD51589.1"/>
    <property type="molecule type" value="Genomic_DNA"/>
</dbReference>
<evidence type="ECO:0000256" key="3">
    <source>
        <dbReference type="ARBA" id="ARBA00022490"/>
    </source>
</evidence>
<evidence type="ECO:0000256" key="2">
    <source>
        <dbReference type="ARBA" id="ARBA00005528"/>
    </source>
</evidence>
<dbReference type="EC" id="2.1.1.193" evidence="10"/>
<dbReference type="GO" id="GO:0005737">
    <property type="term" value="C:cytoplasm"/>
    <property type="evidence" value="ECO:0007669"/>
    <property type="project" value="UniProtKB-SubCell"/>
</dbReference>
<dbReference type="InterPro" id="IPR029026">
    <property type="entry name" value="tRNA_m1G_MTases_N"/>
</dbReference>
<dbReference type="NCBIfam" id="TIGR00046">
    <property type="entry name" value="RsmE family RNA methyltransferase"/>
    <property type="match status" value="1"/>
</dbReference>